<dbReference type="STRING" id="1123367.GCA_000621305_00713"/>
<dbReference type="Proteomes" id="UP000013232">
    <property type="component" value="Unassembled WGS sequence"/>
</dbReference>
<protein>
    <recommendedName>
        <fullName evidence="3">TonB C-terminal domain-containing protein</fullName>
    </recommendedName>
</protein>
<comment type="caution">
    <text evidence="1">The sequence shown here is derived from an EMBL/GenBank/DDBJ whole genome shotgun (WGS) entry which is preliminary data.</text>
</comment>
<evidence type="ECO:0000313" key="1">
    <source>
        <dbReference type="EMBL" id="ENO85278.1"/>
    </source>
</evidence>
<name>N6YSX1_THAL4</name>
<proteinExistence type="predicted"/>
<dbReference type="AlphaFoldDB" id="N6YSX1"/>
<gene>
    <name evidence="1" type="ORF">C666_15770</name>
</gene>
<dbReference type="eggNOG" id="ENOG5032RD3">
    <property type="taxonomic scope" value="Bacteria"/>
</dbReference>
<evidence type="ECO:0000313" key="2">
    <source>
        <dbReference type="Proteomes" id="UP000013232"/>
    </source>
</evidence>
<dbReference type="EMBL" id="AMXE01000080">
    <property type="protein sequence ID" value="ENO85278.1"/>
    <property type="molecule type" value="Genomic_DNA"/>
</dbReference>
<sequence length="167" mass="18170">MENFLDELARAPQPTLAQRSRAMAREQGRQMARQDASEEALLEMRPNAPPIHPFSLESYLNGLLRRLNQSAAFVQRDKGDPGVQPAAVRFRLNPDGSLQSFVVLNAGDQAAEIAFIKAVVERSVPFLPFPPDIDRAARSLGITICIRPGSGEGGGGPGFTRMNGNRC</sequence>
<organism evidence="1 2">
    <name type="scientific">Thauera linaloolentis (strain DSM 12138 / JCM 21573 / CCUG 41526 / CIP 105981 / IAM 15112 / NBRC 102519 / 47Lol)</name>
    <dbReference type="NCBI Taxonomy" id="1123367"/>
    <lineage>
        <taxon>Bacteria</taxon>
        <taxon>Pseudomonadati</taxon>
        <taxon>Pseudomonadota</taxon>
        <taxon>Betaproteobacteria</taxon>
        <taxon>Rhodocyclales</taxon>
        <taxon>Zoogloeaceae</taxon>
        <taxon>Thauera</taxon>
    </lineage>
</organism>
<reference evidence="1 2" key="1">
    <citation type="submission" date="2012-09" db="EMBL/GenBank/DDBJ databases">
        <title>Draft Genome Sequences of 6 Strains from Genus Thauera.</title>
        <authorList>
            <person name="Liu B."/>
            <person name="Shapleigh J.P."/>
            <person name="Frostegard A.H."/>
        </authorList>
    </citation>
    <scope>NUCLEOTIDE SEQUENCE [LARGE SCALE GENOMIC DNA]</scope>
    <source>
        <strain evidence="2">47Lol / DSM 12138</strain>
    </source>
</reference>
<keyword evidence="2" id="KW-1185">Reference proteome</keyword>
<evidence type="ECO:0008006" key="3">
    <source>
        <dbReference type="Google" id="ProtNLM"/>
    </source>
</evidence>
<accession>N6YSX1</accession>